<dbReference type="CDD" id="cd07987">
    <property type="entry name" value="LPLAT_MGAT-like"/>
    <property type="match status" value="1"/>
</dbReference>
<dbReference type="GO" id="GO:0016020">
    <property type="term" value="C:membrane"/>
    <property type="evidence" value="ECO:0007669"/>
    <property type="project" value="TreeGrafter"/>
</dbReference>
<proteinExistence type="inferred from homology"/>
<evidence type="ECO:0000256" key="1">
    <source>
        <dbReference type="ARBA" id="ARBA00005420"/>
    </source>
</evidence>
<keyword evidence="3" id="KW-0012">Acyltransferase</keyword>
<accession>A0A835Z8H3</accession>
<dbReference type="PANTHER" id="PTHR22753:SF14">
    <property type="entry name" value="MONOACYLGLYCEROL_DIACYLGLYCEROL O-ACYLTRANSFERASE"/>
    <property type="match status" value="1"/>
</dbReference>
<protein>
    <submittedName>
        <fullName evidence="6">Alpha/beta-hydrolase</fullName>
    </submittedName>
</protein>
<reference evidence="6" key="1">
    <citation type="submission" date="2021-02" db="EMBL/GenBank/DDBJ databases">
        <title>First Annotated Genome of the Yellow-green Alga Tribonema minus.</title>
        <authorList>
            <person name="Mahan K.M."/>
        </authorList>
    </citation>
    <scope>NUCLEOTIDE SEQUENCE</scope>
    <source>
        <strain evidence="6">UTEX B ZZ1240</strain>
    </source>
</reference>
<keyword evidence="2" id="KW-0808">Transferase</keyword>
<evidence type="ECO:0000256" key="2">
    <source>
        <dbReference type="ARBA" id="ARBA00022679"/>
    </source>
</evidence>
<sequence>MRLRACLLSAWLFAVDGFVVPASRSHHAVVVKAEQPANALNSESTLIYKRWDGGGSGSSANTSKQLLLYLPGIEGLAISAAASQFPALSDSFDVYSLMISSRDRSTFEDLIGECSSFLEGALAMRSMDKAVLVGESFGGVLALALAGRRPELIQQAFTINPATSFPDTAWPRLGRLLVRTPPPVYTLASLAVFMASIPDADQIMDVAGELLDPRRTTPLSQRPLRLARRVYGLFRQISEVAANLPQGTLDWRLQEWMVRGTALTIPLLSTIPVSVTVIAGTADRLLPSAAEAQRLSGIIPDCSVVELRGHGHAALFDTRASLYSIVNSKLTPSQLRSTEADVTSGNMKPGVSEFKLPDANTVALARRAVGVLRRGVSPVFFSTRADGTIVEGLGALPDVDPNRPILFVANHQYLAMDLSLIYDQLLEEKNILPRGLGHPAIFDGRAQPGPLGTFVRDVFSAFGAVPVSGKNLFKLLRQKEAVLLFPGGAREAYHLRGEENQLFWPDKSEAIRMAVSTNAIIVPFSAIGAAESFNVILDTRESLDSPLIGPTVQQVASDMPSVRGGDDLFVAPLAIPRLPRRQYFLFAPAIYTDDINKNDRERCDTLYIDVKQAIFQGIELLLRARESDFYDDPVRRLAYEALSGGKPAPTFPLYVANKLQRDIKQ</sequence>
<comment type="caution">
    <text evidence="6">The sequence shown here is derived from an EMBL/GenBank/DDBJ whole genome shotgun (WGS) entry which is preliminary data.</text>
</comment>
<organism evidence="6 7">
    <name type="scientific">Tribonema minus</name>
    <dbReference type="NCBI Taxonomy" id="303371"/>
    <lineage>
        <taxon>Eukaryota</taxon>
        <taxon>Sar</taxon>
        <taxon>Stramenopiles</taxon>
        <taxon>Ochrophyta</taxon>
        <taxon>PX clade</taxon>
        <taxon>Xanthophyceae</taxon>
        <taxon>Tribonematales</taxon>
        <taxon>Tribonemataceae</taxon>
        <taxon>Tribonema</taxon>
    </lineage>
</organism>
<dbReference type="EMBL" id="JAFCMP010000046">
    <property type="protein sequence ID" value="KAG5189677.1"/>
    <property type="molecule type" value="Genomic_DNA"/>
</dbReference>
<dbReference type="InterPro" id="IPR029058">
    <property type="entry name" value="AB_hydrolase_fold"/>
</dbReference>
<evidence type="ECO:0000313" key="6">
    <source>
        <dbReference type="EMBL" id="KAG5189677.1"/>
    </source>
</evidence>
<keyword evidence="7" id="KW-1185">Reference proteome</keyword>
<dbReference type="Pfam" id="PF03982">
    <property type="entry name" value="DAGAT"/>
    <property type="match status" value="1"/>
</dbReference>
<evidence type="ECO:0000259" key="5">
    <source>
        <dbReference type="Pfam" id="PF12697"/>
    </source>
</evidence>
<dbReference type="Proteomes" id="UP000664859">
    <property type="component" value="Unassembled WGS sequence"/>
</dbReference>
<keyword evidence="4" id="KW-0732">Signal</keyword>
<dbReference type="InterPro" id="IPR007130">
    <property type="entry name" value="DAGAT"/>
</dbReference>
<keyword evidence="6" id="KW-0378">Hydrolase</keyword>
<dbReference type="OrthoDB" id="44277at2759"/>
<evidence type="ECO:0000256" key="4">
    <source>
        <dbReference type="SAM" id="SignalP"/>
    </source>
</evidence>
<gene>
    <name evidence="6" type="ORF">JKP88DRAFT_197428</name>
</gene>
<evidence type="ECO:0000313" key="7">
    <source>
        <dbReference type="Proteomes" id="UP000664859"/>
    </source>
</evidence>
<dbReference type="GO" id="GO:0008374">
    <property type="term" value="F:O-acyltransferase activity"/>
    <property type="evidence" value="ECO:0007669"/>
    <property type="project" value="InterPro"/>
</dbReference>
<dbReference type="Gene3D" id="3.40.50.1820">
    <property type="entry name" value="alpha/beta hydrolase"/>
    <property type="match status" value="1"/>
</dbReference>
<feature type="signal peptide" evidence="4">
    <location>
        <begin position="1"/>
        <end position="17"/>
    </location>
</feature>
<evidence type="ECO:0000256" key="3">
    <source>
        <dbReference type="ARBA" id="ARBA00023315"/>
    </source>
</evidence>
<dbReference type="GO" id="GO:0016787">
    <property type="term" value="F:hydrolase activity"/>
    <property type="evidence" value="ECO:0007669"/>
    <property type="project" value="UniProtKB-KW"/>
</dbReference>
<feature type="domain" description="AB hydrolase-1" evidence="5">
    <location>
        <begin position="100"/>
        <end position="317"/>
    </location>
</feature>
<name>A0A835Z8H3_9STRA</name>
<comment type="similarity">
    <text evidence="1">Belongs to the diacylglycerol acyltransferase family.</text>
</comment>
<dbReference type="Pfam" id="PF12697">
    <property type="entry name" value="Abhydrolase_6"/>
    <property type="match status" value="1"/>
</dbReference>
<dbReference type="AlphaFoldDB" id="A0A835Z8H3"/>
<dbReference type="PANTHER" id="PTHR22753">
    <property type="entry name" value="TRANSMEMBRANE PROTEIN 68"/>
    <property type="match status" value="1"/>
</dbReference>
<dbReference type="SUPFAM" id="SSF53474">
    <property type="entry name" value="alpha/beta-Hydrolases"/>
    <property type="match status" value="1"/>
</dbReference>
<dbReference type="InterPro" id="IPR000073">
    <property type="entry name" value="AB_hydrolase_1"/>
</dbReference>
<feature type="chain" id="PRO_5032970924" evidence="4">
    <location>
        <begin position="18"/>
        <end position="665"/>
    </location>
</feature>